<reference evidence="1" key="1">
    <citation type="submission" date="2024-07" db="EMBL/GenBank/DDBJ databases">
        <authorList>
            <person name="Kim Y.J."/>
            <person name="Jeong J.Y."/>
        </authorList>
    </citation>
    <scope>NUCLEOTIDE SEQUENCE</scope>
    <source>
        <strain evidence="1">GIHE-MW2</strain>
    </source>
</reference>
<organism evidence="1">
    <name type="scientific">Planktothricoides raciborskii GIHE-MW2</name>
    <dbReference type="NCBI Taxonomy" id="2792601"/>
    <lineage>
        <taxon>Bacteria</taxon>
        <taxon>Bacillati</taxon>
        <taxon>Cyanobacteriota</taxon>
        <taxon>Cyanophyceae</taxon>
        <taxon>Oscillatoriophycideae</taxon>
        <taxon>Oscillatoriales</taxon>
        <taxon>Oscillatoriaceae</taxon>
        <taxon>Planktothricoides</taxon>
    </lineage>
</organism>
<sequence>MGAIPSPRLSFRPIALLIEFAQLFGLTPQNQHWIAQIALGSPARTLGLGGLCGGISCGYGDRVADTQISSVNFAKIFAKIFARIKPDTAIAIKREKGKMNYQTKYQEVRSIQNLTV</sequence>
<name>A0AAU8JKG5_9CYAN</name>
<dbReference type="EMBL" id="CP159837">
    <property type="protein sequence ID" value="XCM38897.1"/>
    <property type="molecule type" value="Genomic_DNA"/>
</dbReference>
<evidence type="ECO:0000313" key="1">
    <source>
        <dbReference type="EMBL" id="XCM38897.1"/>
    </source>
</evidence>
<proteinExistence type="predicted"/>
<dbReference type="RefSeq" id="WP_156331626.1">
    <property type="nucleotide sequence ID" value="NZ_CP159837.1"/>
</dbReference>
<protein>
    <submittedName>
        <fullName evidence="1">Uncharacterized protein</fullName>
    </submittedName>
</protein>
<accession>A0AAU8JKG5</accession>
<gene>
    <name evidence="1" type="ORF">ABWT76_001775</name>
</gene>
<dbReference type="AlphaFoldDB" id="A0AAU8JKG5"/>